<protein>
    <submittedName>
        <fullName evidence="2">Bile acid:sodium symporter</fullName>
    </submittedName>
</protein>
<feature type="transmembrane region" description="Helical" evidence="1">
    <location>
        <begin position="127"/>
        <end position="149"/>
    </location>
</feature>
<keyword evidence="3" id="KW-1185">Reference proteome</keyword>
<dbReference type="GO" id="GO:0005886">
    <property type="term" value="C:plasma membrane"/>
    <property type="evidence" value="ECO:0007669"/>
    <property type="project" value="TreeGrafter"/>
</dbReference>
<gene>
    <name evidence="2" type="ORF">CP49_09840</name>
</gene>
<name>A0A0R3L647_9BRAD</name>
<feature type="transmembrane region" description="Helical" evidence="1">
    <location>
        <begin position="239"/>
        <end position="258"/>
    </location>
</feature>
<dbReference type="EMBL" id="LLXX01000141">
    <property type="protein sequence ID" value="KRR03399.1"/>
    <property type="molecule type" value="Genomic_DNA"/>
</dbReference>
<keyword evidence="1" id="KW-0812">Transmembrane</keyword>
<proteinExistence type="predicted"/>
<dbReference type="Proteomes" id="UP000051913">
    <property type="component" value="Unassembled WGS sequence"/>
</dbReference>
<dbReference type="Pfam" id="PF13593">
    <property type="entry name" value="SBF_like"/>
    <property type="match status" value="1"/>
</dbReference>
<feature type="transmembrane region" description="Helical" evidence="1">
    <location>
        <begin position="68"/>
        <end position="87"/>
    </location>
</feature>
<reference evidence="2 3" key="1">
    <citation type="submission" date="2014-03" db="EMBL/GenBank/DDBJ databases">
        <title>Bradyrhizobium valentinum sp. nov., isolated from effective nodules of Lupinus mariae-josephae, a lupine endemic of basic-lime soils in Eastern Spain.</title>
        <authorList>
            <person name="Duran D."/>
            <person name="Rey L."/>
            <person name="Navarro A."/>
            <person name="Busquets A."/>
            <person name="Imperial J."/>
            <person name="Ruiz-Argueso T."/>
        </authorList>
    </citation>
    <scope>NUCLEOTIDE SEQUENCE [LARGE SCALE GENOMIC DNA]</scope>
    <source>
        <strain evidence="2 3">LmjM3</strain>
    </source>
</reference>
<evidence type="ECO:0000256" key="1">
    <source>
        <dbReference type="SAM" id="Phobius"/>
    </source>
</evidence>
<dbReference type="AlphaFoldDB" id="A0A0R3L647"/>
<dbReference type="InterPro" id="IPR038770">
    <property type="entry name" value="Na+/solute_symporter_sf"/>
</dbReference>
<evidence type="ECO:0000313" key="3">
    <source>
        <dbReference type="Proteomes" id="UP000051913"/>
    </source>
</evidence>
<feature type="transmembrane region" description="Helical" evidence="1">
    <location>
        <begin position="99"/>
        <end position="120"/>
    </location>
</feature>
<sequence length="337" mass="35587">MSRPTFLPDNFTLSLIGTLVVASLLPCRGAAAATVDDLTNVAIALLFFLHGAKLSREAVIAAASHWRLHVMVLLITFVVFPLFGLAFKPLLSPLVTPTLYAGILFLCTLPSTVQSSIAFTAMARGNVPAAVCSASASSIIGIFVTPLVVRLVLSSHIGLGSAWRAVGEIVLQLFVPFVCGQLLRPLIGGWIQRNESIISGVDQGSILLIVYSALSEAVGEGLWRQVPPSALAGLLVDDGVLLAAALITTALVSKWLGFERADRVTIVFCGSKKSLSQGITIAKVIFASHAVGAVILPLMIFHQIQLMVCAALAQRWGRRAEPVPSLASADAKSLLPH</sequence>
<organism evidence="2 3">
    <name type="scientific">Bradyrhizobium valentinum</name>
    <dbReference type="NCBI Taxonomy" id="1518501"/>
    <lineage>
        <taxon>Bacteria</taxon>
        <taxon>Pseudomonadati</taxon>
        <taxon>Pseudomonadota</taxon>
        <taxon>Alphaproteobacteria</taxon>
        <taxon>Hyphomicrobiales</taxon>
        <taxon>Nitrobacteraceae</taxon>
        <taxon>Bradyrhizobium</taxon>
    </lineage>
</organism>
<keyword evidence="1" id="KW-0472">Membrane</keyword>
<evidence type="ECO:0000313" key="2">
    <source>
        <dbReference type="EMBL" id="KRR03399.1"/>
    </source>
</evidence>
<dbReference type="Gene3D" id="1.20.1530.20">
    <property type="match status" value="1"/>
</dbReference>
<comment type="caution">
    <text evidence="2">The sequence shown here is derived from an EMBL/GenBank/DDBJ whole genome shotgun (WGS) entry which is preliminary data.</text>
</comment>
<dbReference type="InterPro" id="IPR016833">
    <property type="entry name" value="Put_Na-Bile_cotransptr"/>
</dbReference>
<keyword evidence="1" id="KW-1133">Transmembrane helix</keyword>
<dbReference type="PANTHER" id="PTHR18640">
    <property type="entry name" value="SOLUTE CARRIER FAMILY 10 MEMBER 7"/>
    <property type="match status" value="1"/>
</dbReference>
<dbReference type="PIRSF" id="PIRSF026166">
    <property type="entry name" value="UCP026166"/>
    <property type="match status" value="1"/>
</dbReference>
<accession>A0A0R3L647</accession>
<dbReference type="PANTHER" id="PTHR18640:SF5">
    <property type="entry name" value="SODIUM_BILE ACID COTRANSPORTER 7"/>
    <property type="match status" value="1"/>
</dbReference>
<feature type="transmembrane region" description="Helical" evidence="1">
    <location>
        <begin position="279"/>
        <end position="301"/>
    </location>
</feature>